<dbReference type="EMBL" id="GU784916">
    <property type="protein sequence ID" value="ADI46931.1"/>
    <property type="molecule type" value="Genomic_DNA"/>
</dbReference>
<gene>
    <name evidence="1" type="primary">MTM0629</name>
</gene>
<proteinExistence type="predicted"/>
<organism evidence="1">
    <name type="scientific">Volvox carteri f. nagariensis</name>
    <dbReference type="NCBI Taxonomy" id="3068"/>
    <lineage>
        <taxon>Eukaryota</taxon>
        <taxon>Viridiplantae</taxon>
        <taxon>Chlorophyta</taxon>
        <taxon>core chlorophytes</taxon>
        <taxon>Chlorophyceae</taxon>
        <taxon>CS clade</taxon>
        <taxon>Chlamydomonadales</taxon>
        <taxon>Volvocaceae</taxon>
        <taxon>Volvox</taxon>
    </lineage>
</organism>
<reference evidence="1" key="1">
    <citation type="journal article" date="2010" name="Science">
        <title>Evolution of an expanded sex-determining locus in Volvox.</title>
        <authorList>
            <person name="Ferris P."/>
            <person name="Olson B.J."/>
            <person name="De Hoff P.L."/>
            <person name="Douglass S."/>
            <person name="Casero D."/>
            <person name="Prochnik S."/>
            <person name="Geng S."/>
            <person name="Rai R."/>
            <person name="Grimwood J."/>
            <person name="Schmutz J."/>
            <person name="Nishii I."/>
            <person name="Hamaji T."/>
            <person name="Nozaki H."/>
            <person name="Pellegrini M."/>
            <person name="Umen J.G."/>
        </authorList>
    </citation>
    <scope>NUCLEOTIDE SEQUENCE</scope>
    <source>
        <strain evidence="1">Adam</strain>
    </source>
</reference>
<protein>
    <submittedName>
        <fullName evidence="1">MTM0629</fullName>
    </submittedName>
</protein>
<dbReference type="AlphaFoldDB" id="D9CJ71"/>
<accession>D9CJ71</accession>
<evidence type="ECO:0000313" key="1">
    <source>
        <dbReference type="EMBL" id="ADI46931.1"/>
    </source>
</evidence>
<sequence>MNLSDSLRIANGRLRLARYLVTGYSYTIVHEGNGVLLIVRLTYRAVTWSMRTTCMLSVMHQSGNNAPVDCGTGGGDTGGRGTVRLAGQDGNGWRDDDPYSPLRGDGNHVMRRWTYYVAALMALDGLLKTVLTGLLEPMHLGWASAALLVLSGAAMSDIEYVPGALGVKLAWVVCGHHFLSKLFGSWQKRRPYQSPNLDASGWVALATCVGCMLTDMAALGEIALPPTPGSVFKQHSIANRGKRWQEWGYGQVLMRV</sequence>
<name>D9CJ71_VOLCA</name>